<evidence type="ECO:0000256" key="1">
    <source>
        <dbReference type="ARBA" id="ARBA00001927"/>
    </source>
</evidence>
<evidence type="ECO:0000256" key="6">
    <source>
        <dbReference type="ARBA" id="ARBA00023014"/>
    </source>
</evidence>
<evidence type="ECO:0000256" key="3">
    <source>
        <dbReference type="ARBA" id="ARBA00022723"/>
    </source>
</evidence>
<dbReference type="PROSITE" id="PS51379">
    <property type="entry name" value="4FE4S_FER_2"/>
    <property type="match status" value="1"/>
</dbReference>
<keyword evidence="11" id="KW-1185">Reference proteome</keyword>
<evidence type="ECO:0000259" key="9">
    <source>
        <dbReference type="PROSITE" id="PS51379"/>
    </source>
</evidence>
<protein>
    <recommendedName>
        <fullName evidence="8">Ferredoxin</fullName>
    </recommendedName>
</protein>
<accession>A0ABW1E3X1</accession>
<reference evidence="11" key="1">
    <citation type="journal article" date="2019" name="Int. J. Syst. Evol. Microbiol.">
        <title>The Global Catalogue of Microorganisms (GCM) 10K type strain sequencing project: providing services to taxonomists for standard genome sequencing and annotation.</title>
        <authorList>
            <consortium name="The Broad Institute Genomics Platform"/>
            <consortium name="The Broad Institute Genome Sequencing Center for Infectious Disease"/>
            <person name="Wu L."/>
            <person name="Ma J."/>
        </authorList>
    </citation>
    <scope>NUCLEOTIDE SEQUENCE [LARGE SCALE GENOMIC DNA]</scope>
    <source>
        <strain evidence="11">JCM 10411</strain>
    </source>
</reference>
<dbReference type="PANTHER" id="PTHR36923">
    <property type="entry name" value="FERREDOXIN"/>
    <property type="match status" value="1"/>
</dbReference>
<evidence type="ECO:0000313" key="10">
    <source>
        <dbReference type="EMBL" id="MFC5855018.1"/>
    </source>
</evidence>
<evidence type="ECO:0000256" key="5">
    <source>
        <dbReference type="ARBA" id="ARBA00023004"/>
    </source>
</evidence>
<keyword evidence="3 8" id="KW-0479">Metal-binding</keyword>
<dbReference type="EMBL" id="JBHSOA010000060">
    <property type="protein sequence ID" value="MFC5855018.1"/>
    <property type="molecule type" value="Genomic_DNA"/>
</dbReference>
<gene>
    <name evidence="10" type="ORF">ACFPZI_25485</name>
</gene>
<evidence type="ECO:0000256" key="7">
    <source>
        <dbReference type="ARBA" id="ARBA00023291"/>
    </source>
</evidence>
<name>A0ABW1E3X1_9ACTN</name>
<evidence type="ECO:0000313" key="11">
    <source>
        <dbReference type="Proteomes" id="UP001596180"/>
    </source>
</evidence>
<evidence type="ECO:0000256" key="4">
    <source>
        <dbReference type="ARBA" id="ARBA00022982"/>
    </source>
</evidence>
<dbReference type="Pfam" id="PF13370">
    <property type="entry name" value="Fer4_13"/>
    <property type="match status" value="1"/>
</dbReference>
<keyword evidence="4 8" id="KW-0249">Electron transport</keyword>
<comment type="function">
    <text evidence="8">Ferredoxins are iron-sulfur proteins that transfer electrons in a wide variety of metabolic reactions.</text>
</comment>
<keyword evidence="2 8" id="KW-0813">Transport</keyword>
<dbReference type="RefSeq" id="WP_093796790.1">
    <property type="nucleotide sequence ID" value="NZ_JBHSOA010000060.1"/>
</dbReference>
<dbReference type="Proteomes" id="UP001596180">
    <property type="component" value="Unassembled WGS sequence"/>
</dbReference>
<keyword evidence="6 8" id="KW-0411">Iron-sulfur</keyword>
<keyword evidence="5 8" id="KW-0408">Iron</keyword>
<dbReference type="Gene3D" id="3.30.70.20">
    <property type="match status" value="1"/>
</dbReference>
<dbReference type="InterPro" id="IPR001080">
    <property type="entry name" value="3Fe4S_ferredoxin"/>
</dbReference>
<proteinExistence type="predicted"/>
<comment type="caution">
    <text evidence="10">The sequence shown here is derived from an EMBL/GenBank/DDBJ whole genome shotgun (WGS) entry which is preliminary data.</text>
</comment>
<keyword evidence="7" id="KW-0003">3Fe-4S</keyword>
<evidence type="ECO:0000256" key="2">
    <source>
        <dbReference type="ARBA" id="ARBA00022448"/>
    </source>
</evidence>
<dbReference type="InterPro" id="IPR017896">
    <property type="entry name" value="4Fe4S_Fe-S-bd"/>
</dbReference>
<comment type="cofactor">
    <cofactor evidence="1">
        <name>[3Fe-4S] cluster</name>
        <dbReference type="ChEBI" id="CHEBI:21137"/>
    </cofactor>
</comment>
<dbReference type="SUPFAM" id="SSF54862">
    <property type="entry name" value="4Fe-4S ferredoxins"/>
    <property type="match status" value="1"/>
</dbReference>
<sequence length="64" mass="6676">MRISVDTDRCVGAGQCVLSAPDVFDQDDMGIVLVLAEPADEPAREAARQAGVICPSQAITVSES</sequence>
<organism evidence="10 11">
    <name type="scientific">Streptomyces chlorus</name>
    <dbReference type="NCBI Taxonomy" id="887452"/>
    <lineage>
        <taxon>Bacteria</taxon>
        <taxon>Bacillati</taxon>
        <taxon>Actinomycetota</taxon>
        <taxon>Actinomycetes</taxon>
        <taxon>Kitasatosporales</taxon>
        <taxon>Streptomycetaceae</taxon>
        <taxon>Streptomyces</taxon>
    </lineage>
</organism>
<dbReference type="PANTHER" id="PTHR36923:SF3">
    <property type="entry name" value="FERREDOXIN"/>
    <property type="match status" value="1"/>
</dbReference>
<dbReference type="InterPro" id="IPR051269">
    <property type="entry name" value="Fe-S_cluster_ET"/>
</dbReference>
<dbReference type="PRINTS" id="PR00352">
    <property type="entry name" value="3FE4SFRDOXIN"/>
</dbReference>
<feature type="domain" description="4Fe-4S ferredoxin-type" evidence="9">
    <location>
        <begin position="1"/>
        <end position="29"/>
    </location>
</feature>
<evidence type="ECO:0000256" key="8">
    <source>
        <dbReference type="RuleBase" id="RU368020"/>
    </source>
</evidence>